<feature type="signal peptide" evidence="1">
    <location>
        <begin position="1"/>
        <end position="22"/>
    </location>
</feature>
<name>A0A383TXG9_9FLAO</name>
<evidence type="ECO:0000313" key="2">
    <source>
        <dbReference type="EMBL" id="SZD71581.1"/>
    </source>
</evidence>
<dbReference type="OrthoDB" id="1151192at2"/>
<keyword evidence="3" id="KW-1185">Reference proteome</keyword>
<organism evidence="2 3">
    <name type="scientific">Candidatus Ornithobacterium hominis</name>
    <dbReference type="NCBI Taxonomy" id="2497989"/>
    <lineage>
        <taxon>Bacteria</taxon>
        <taxon>Pseudomonadati</taxon>
        <taxon>Bacteroidota</taxon>
        <taxon>Flavobacteriia</taxon>
        <taxon>Flavobacteriales</taxon>
        <taxon>Weeksellaceae</taxon>
        <taxon>Ornithobacterium</taxon>
    </lineage>
</organism>
<reference evidence="2 3" key="1">
    <citation type="submission" date="2018-09" db="EMBL/GenBank/DDBJ databases">
        <authorList>
            <consortium name="Pathogen Informatics"/>
        </authorList>
    </citation>
    <scope>NUCLEOTIDE SEQUENCE [LARGE SCALE GENOMIC DNA]</scope>
    <source>
        <strain evidence="2 3">OH-22767</strain>
    </source>
</reference>
<dbReference type="AlphaFoldDB" id="A0A383TXG9"/>
<dbReference type="PROSITE" id="PS51257">
    <property type="entry name" value="PROKAR_LIPOPROTEIN"/>
    <property type="match status" value="1"/>
</dbReference>
<accession>A0A383TXG9</accession>
<protein>
    <recommendedName>
        <fullName evidence="4">Lipocalin-like domain-containing protein</fullName>
    </recommendedName>
</protein>
<gene>
    <name evidence="2" type="ORF">SAMEA104719789_00631</name>
</gene>
<dbReference type="Proteomes" id="UP000262142">
    <property type="component" value="Unassembled WGS sequence"/>
</dbReference>
<keyword evidence="1" id="KW-0732">Signal</keyword>
<proteinExistence type="predicted"/>
<evidence type="ECO:0000313" key="3">
    <source>
        <dbReference type="Proteomes" id="UP000262142"/>
    </source>
</evidence>
<sequence>MKRKLKTLAFCLMLGTSFTAITSCNNDDGIEEVVKNKKNKYTYSPPAWIQGSWVDEEELDEARGYKFTESGVYFVSKDGEVALGGSEIDENWKKAEHSSNNKYKFALLDELYIYEVKYIDDNHVELKLPVLVSDKPIKFEYYYLKLKRRNKDFIIPKIFE</sequence>
<evidence type="ECO:0000256" key="1">
    <source>
        <dbReference type="SAM" id="SignalP"/>
    </source>
</evidence>
<dbReference type="RefSeq" id="WP_133297998.1">
    <property type="nucleotide sequence ID" value="NZ_UNSC01000002.1"/>
</dbReference>
<dbReference type="EMBL" id="UNSC01000002">
    <property type="protein sequence ID" value="SZD71581.1"/>
    <property type="molecule type" value="Genomic_DNA"/>
</dbReference>
<feature type="chain" id="PRO_5016781367" description="Lipocalin-like domain-containing protein" evidence="1">
    <location>
        <begin position="23"/>
        <end position="160"/>
    </location>
</feature>
<evidence type="ECO:0008006" key="4">
    <source>
        <dbReference type="Google" id="ProtNLM"/>
    </source>
</evidence>